<protein>
    <recommendedName>
        <fullName evidence="5">LppU protein</fullName>
    </recommendedName>
</protein>
<gene>
    <name evidence="3" type="ORF">OG563_19335</name>
</gene>
<dbReference type="Proteomes" id="UP001432062">
    <property type="component" value="Chromosome"/>
</dbReference>
<organism evidence="3 4">
    <name type="scientific">Nocardia vinacea</name>
    <dbReference type="NCBI Taxonomy" id="96468"/>
    <lineage>
        <taxon>Bacteria</taxon>
        <taxon>Bacillati</taxon>
        <taxon>Actinomycetota</taxon>
        <taxon>Actinomycetes</taxon>
        <taxon>Mycobacteriales</taxon>
        <taxon>Nocardiaceae</taxon>
        <taxon>Nocardia</taxon>
    </lineage>
</organism>
<sequence length="216" mass="21870">MSRQPISGRLATAAVAAVAVVAALSLAGCGNKISGNAQPAVNGTIDAVSSTNTPRTSGARPTTSARPSSSKPTATTSATKGGSTDFQANVGDCVTLGGTTDNATIAKASCGSRASNYKVIGKAATSSQCVADRDSAYFETMNGAQQGAICLDIDWVVGGCMDISGEDPKRIDCTERVSQGVKVTNIQQGADDASVCGSSSGFEYPTRRFVVCVQNL</sequence>
<keyword evidence="4" id="KW-1185">Reference proteome</keyword>
<evidence type="ECO:0000313" key="4">
    <source>
        <dbReference type="Proteomes" id="UP001432062"/>
    </source>
</evidence>
<evidence type="ECO:0008006" key="5">
    <source>
        <dbReference type="Google" id="ProtNLM"/>
    </source>
</evidence>
<evidence type="ECO:0000256" key="1">
    <source>
        <dbReference type="SAM" id="MobiDB-lite"/>
    </source>
</evidence>
<evidence type="ECO:0000256" key="2">
    <source>
        <dbReference type="SAM" id="SignalP"/>
    </source>
</evidence>
<dbReference type="PROSITE" id="PS51257">
    <property type="entry name" value="PROKAR_LIPOPROTEIN"/>
    <property type="match status" value="1"/>
</dbReference>
<feature type="chain" id="PRO_5045702785" description="LppU protein" evidence="2">
    <location>
        <begin position="28"/>
        <end position="216"/>
    </location>
</feature>
<name>A0ABZ1Z862_9NOCA</name>
<feature type="compositionally biased region" description="Polar residues" evidence="1">
    <location>
        <begin position="45"/>
        <end position="56"/>
    </location>
</feature>
<keyword evidence="2" id="KW-0732">Signal</keyword>
<evidence type="ECO:0000313" key="3">
    <source>
        <dbReference type="EMBL" id="WUV50149.1"/>
    </source>
</evidence>
<accession>A0ABZ1Z862</accession>
<feature type="compositionally biased region" description="Low complexity" evidence="1">
    <location>
        <begin position="59"/>
        <end position="83"/>
    </location>
</feature>
<reference evidence="3" key="1">
    <citation type="submission" date="2022-10" db="EMBL/GenBank/DDBJ databases">
        <title>The complete genomes of actinobacterial strains from the NBC collection.</title>
        <authorList>
            <person name="Joergensen T.S."/>
            <person name="Alvarez Arevalo M."/>
            <person name="Sterndorff E.B."/>
            <person name="Faurdal D."/>
            <person name="Vuksanovic O."/>
            <person name="Mourched A.-S."/>
            <person name="Charusanti P."/>
            <person name="Shaw S."/>
            <person name="Blin K."/>
            <person name="Weber T."/>
        </authorList>
    </citation>
    <scope>NUCLEOTIDE SEQUENCE</scope>
    <source>
        <strain evidence="3">NBC_01482</strain>
    </source>
</reference>
<feature type="signal peptide" evidence="2">
    <location>
        <begin position="1"/>
        <end position="27"/>
    </location>
</feature>
<proteinExistence type="predicted"/>
<dbReference type="EMBL" id="CP109441">
    <property type="protein sequence ID" value="WUV50149.1"/>
    <property type="molecule type" value="Genomic_DNA"/>
</dbReference>
<feature type="region of interest" description="Disordered" evidence="1">
    <location>
        <begin position="45"/>
        <end position="83"/>
    </location>
</feature>